<dbReference type="InterPro" id="IPR044730">
    <property type="entry name" value="RNase_H-like_dom_plant"/>
</dbReference>
<reference evidence="3 4" key="1">
    <citation type="submission" date="2024-01" db="EMBL/GenBank/DDBJ databases">
        <title>A telomere-to-telomere, gap-free genome of sweet tea (Lithocarpus litseifolius).</title>
        <authorList>
            <person name="Zhou J."/>
        </authorList>
    </citation>
    <scope>NUCLEOTIDE SEQUENCE [LARGE SCALE GENOMIC DNA]</scope>
    <source>
        <strain evidence="3">Zhou-2022a</strain>
        <tissue evidence="3">Leaf</tissue>
    </source>
</reference>
<keyword evidence="4" id="KW-1185">Reference proteome</keyword>
<evidence type="ECO:0000313" key="3">
    <source>
        <dbReference type="EMBL" id="KAK9991601.1"/>
    </source>
</evidence>
<dbReference type="SUPFAM" id="SSF53098">
    <property type="entry name" value="Ribonuclease H-like"/>
    <property type="match status" value="1"/>
</dbReference>
<dbReference type="InterPro" id="IPR036397">
    <property type="entry name" value="RNaseH_sf"/>
</dbReference>
<dbReference type="AlphaFoldDB" id="A0AAW2C1T2"/>
<comment type="caution">
    <text evidence="3">The sequence shown here is derived from an EMBL/GenBank/DDBJ whole genome shotgun (WGS) entry which is preliminary data.</text>
</comment>
<feature type="compositionally biased region" description="Polar residues" evidence="1">
    <location>
        <begin position="62"/>
        <end position="80"/>
    </location>
</feature>
<dbReference type="GO" id="GO:0003676">
    <property type="term" value="F:nucleic acid binding"/>
    <property type="evidence" value="ECO:0007669"/>
    <property type="project" value="InterPro"/>
</dbReference>
<accession>A0AAW2C1T2</accession>
<dbReference type="InterPro" id="IPR002156">
    <property type="entry name" value="RNaseH_domain"/>
</dbReference>
<dbReference type="Pfam" id="PF13456">
    <property type="entry name" value="RVT_3"/>
    <property type="match status" value="1"/>
</dbReference>
<dbReference type="Gene3D" id="3.30.420.10">
    <property type="entry name" value="Ribonuclease H-like superfamily/Ribonuclease H"/>
    <property type="match status" value="1"/>
</dbReference>
<name>A0AAW2C1T2_9ROSI</name>
<evidence type="ECO:0000259" key="2">
    <source>
        <dbReference type="Pfam" id="PF13456"/>
    </source>
</evidence>
<dbReference type="Proteomes" id="UP001459277">
    <property type="component" value="Unassembled WGS sequence"/>
</dbReference>
<gene>
    <name evidence="3" type="ORF">SO802_026586</name>
</gene>
<dbReference type="PANTHER" id="PTHR47074">
    <property type="entry name" value="BNAC02G40300D PROTEIN"/>
    <property type="match status" value="1"/>
</dbReference>
<feature type="domain" description="RNase H type-1" evidence="2">
    <location>
        <begin position="168"/>
        <end position="280"/>
    </location>
</feature>
<organism evidence="3 4">
    <name type="scientific">Lithocarpus litseifolius</name>
    <dbReference type="NCBI Taxonomy" id="425828"/>
    <lineage>
        <taxon>Eukaryota</taxon>
        <taxon>Viridiplantae</taxon>
        <taxon>Streptophyta</taxon>
        <taxon>Embryophyta</taxon>
        <taxon>Tracheophyta</taxon>
        <taxon>Spermatophyta</taxon>
        <taxon>Magnoliopsida</taxon>
        <taxon>eudicotyledons</taxon>
        <taxon>Gunneridae</taxon>
        <taxon>Pentapetalae</taxon>
        <taxon>rosids</taxon>
        <taxon>fabids</taxon>
        <taxon>Fagales</taxon>
        <taxon>Fagaceae</taxon>
        <taxon>Lithocarpus</taxon>
    </lineage>
</organism>
<dbReference type="GO" id="GO:0004523">
    <property type="term" value="F:RNA-DNA hybrid ribonuclease activity"/>
    <property type="evidence" value="ECO:0007669"/>
    <property type="project" value="InterPro"/>
</dbReference>
<dbReference type="InterPro" id="IPR012337">
    <property type="entry name" value="RNaseH-like_sf"/>
</dbReference>
<evidence type="ECO:0000256" key="1">
    <source>
        <dbReference type="SAM" id="MobiDB-lite"/>
    </source>
</evidence>
<feature type="region of interest" description="Disordered" evidence="1">
    <location>
        <begin position="93"/>
        <end position="121"/>
    </location>
</feature>
<dbReference type="EMBL" id="JAZDWU010000009">
    <property type="protein sequence ID" value="KAK9991601.1"/>
    <property type="molecule type" value="Genomic_DNA"/>
</dbReference>
<feature type="region of interest" description="Disordered" evidence="1">
    <location>
        <begin position="1"/>
        <end position="80"/>
    </location>
</feature>
<proteinExistence type="predicted"/>
<dbReference type="CDD" id="cd06222">
    <property type="entry name" value="RNase_H_like"/>
    <property type="match status" value="1"/>
</dbReference>
<sequence>MSVSHRQYGDWIRANNGFKGGFEKQKAASSDGSEGQMDEDLGIRHSPMSTSPTRLRTEQPRHSTALSNHTSPNSTSQGQGSKLVIMSAEKQGNDVKVRPLSPTPPSDLHSRAPQESSEAGKGVEINSLLSEYKTACSLPALSPAPSPSAWQVPPLGVLKINTDSATLDGNSSCIGVAVRDYQGSLLAASSKILAAPFFAEITEALALQEGVLLALDLGISHAIFESDALSIIQAITDGVLGGDLGHIVQNIKDLSSSFSWCSFQHLKRSGNRAAHELARATKVSGVSQVWNGVCLSFVEHIVLEDSGG</sequence>
<protein>
    <recommendedName>
        <fullName evidence="2">RNase H type-1 domain-containing protein</fullName>
    </recommendedName>
</protein>
<dbReference type="InterPro" id="IPR052929">
    <property type="entry name" value="RNase_H-like_EbsB-rel"/>
</dbReference>
<evidence type="ECO:0000313" key="4">
    <source>
        <dbReference type="Proteomes" id="UP001459277"/>
    </source>
</evidence>
<dbReference type="PANTHER" id="PTHR47074:SF11">
    <property type="entry name" value="REVERSE TRANSCRIPTASE-LIKE PROTEIN"/>
    <property type="match status" value="1"/>
</dbReference>